<dbReference type="RefSeq" id="WP_111352742.1">
    <property type="nucleotide sequence ID" value="NZ_QHHQ01000020.1"/>
</dbReference>
<proteinExistence type="predicted"/>
<dbReference type="InterPro" id="IPR021251">
    <property type="entry name" value="DUF2793"/>
</dbReference>
<dbReference type="AlphaFoldDB" id="A0A8B2NG28"/>
<dbReference type="SUPFAM" id="SSF49842">
    <property type="entry name" value="TNF-like"/>
    <property type="match status" value="1"/>
</dbReference>
<dbReference type="OrthoDB" id="564699at2"/>
<organism evidence="1 2">
    <name type="scientific">Acuticoccus sediminis</name>
    <dbReference type="NCBI Taxonomy" id="2184697"/>
    <lineage>
        <taxon>Bacteria</taxon>
        <taxon>Pseudomonadati</taxon>
        <taxon>Pseudomonadota</taxon>
        <taxon>Alphaproteobacteria</taxon>
        <taxon>Hyphomicrobiales</taxon>
        <taxon>Amorphaceae</taxon>
        <taxon>Acuticoccus</taxon>
    </lineage>
</organism>
<dbReference type="Gene3D" id="2.60.120.40">
    <property type="match status" value="1"/>
</dbReference>
<reference evidence="1 2" key="1">
    <citation type="submission" date="2018-05" db="EMBL/GenBank/DDBJ databases">
        <title>Acuticoccus sediminis sp. nov., isolated from deep-sea sediment of Indian Ocean.</title>
        <authorList>
            <person name="Liu X."/>
            <person name="Lai Q."/>
            <person name="Du Y."/>
            <person name="Sun F."/>
            <person name="Zhang X."/>
            <person name="Wang S."/>
            <person name="Shao Z."/>
        </authorList>
    </citation>
    <scope>NUCLEOTIDE SEQUENCE [LARGE SCALE GENOMIC DNA]</scope>
    <source>
        <strain evidence="1 2">PTG4-2</strain>
    </source>
</reference>
<dbReference type="EMBL" id="QHHQ01000020">
    <property type="protein sequence ID" value="RAH95899.1"/>
    <property type="molecule type" value="Genomic_DNA"/>
</dbReference>
<accession>A0A8B2NG28</accession>
<evidence type="ECO:0008006" key="3">
    <source>
        <dbReference type="Google" id="ProtNLM"/>
    </source>
</evidence>
<name>A0A8B2NG28_9HYPH</name>
<keyword evidence="2" id="KW-1185">Reference proteome</keyword>
<gene>
    <name evidence="1" type="ORF">DLJ53_33875</name>
</gene>
<dbReference type="Proteomes" id="UP000249590">
    <property type="component" value="Unassembled WGS sequence"/>
</dbReference>
<evidence type="ECO:0000313" key="1">
    <source>
        <dbReference type="EMBL" id="RAH95899.1"/>
    </source>
</evidence>
<sequence>MSDTSTHLLLPYLLAAQAQKHVTHNEALRLLDGLVQLSILDRDLADPPGSPSDGDRYIVASGSSGAWSGWDANVAYYVDGAWMRLVPRAGWRAWVEDEGVLLVFDGSSWVTTTPAELQALTRLGVGTTADAANPFSAKLNAALWTALTDAEGGDGALRITLNKESAADTLALLLQSGFSGRAELGLVGSDDLTLKVRADGSSWHEALTVDRASGIVSEPSRPRFKAYTNYDNYVPLTTWTKIAINATEANDQNVFDAGANVFTAPADGTYLLGASLLYKVNGSLSSRMRGRLVLNGATEIRGSLGEISGTHVSNATAIWLQTMVPLAAGDTVELQGYFRGADGYVAADHTSFWGTKIG</sequence>
<evidence type="ECO:0000313" key="2">
    <source>
        <dbReference type="Proteomes" id="UP000249590"/>
    </source>
</evidence>
<comment type="caution">
    <text evidence="1">The sequence shown here is derived from an EMBL/GenBank/DDBJ whole genome shotgun (WGS) entry which is preliminary data.</text>
</comment>
<dbReference type="Pfam" id="PF10983">
    <property type="entry name" value="DUF2793"/>
    <property type="match status" value="1"/>
</dbReference>
<protein>
    <recommendedName>
        <fullName evidence="3">C1q domain-containing protein</fullName>
    </recommendedName>
</protein>
<dbReference type="InterPro" id="IPR008983">
    <property type="entry name" value="Tumour_necrosis_fac-like_dom"/>
</dbReference>